<reference evidence="1" key="1">
    <citation type="journal article" date="2023" name="ISME J.">
        <title>Emergence of putative energy parasites within Clostridia revealed by genome analysis of a novel endosymbiotic clade.</title>
        <authorList>
            <person name="Takahashi K."/>
            <person name="Kuwahara H."/>
            <person name="Horikawa Y."/>
            <person name="Izawa K."/>
            <person name="Kato D."/>
            <person name="Inagaki T."/>
            <person name="Yuki M."/>
            <person name="Ohkuma M."/>
            <person name="Hongoh Y."/>
        </authorList>
    </citation>
    <scope>NUCLEOTIDE SEQUENCE</scope>
    <source>
        <strain evidence="1">CfP3-15</strain>
    </source>
</reference>
<gene>
    <name evidence="1" type="ORF">CfP315_0375</name>
</gene>
<protein>
    <submittedName>
        <fullName evidence="1">Uncharacterized protein</fullName>
    </submittedName>
</protein>
<sequence length="308" mass="35735">MATDSRIIALDKFITCIEESISSKKIDCKVIKIKEEIKKTIKCFKKTVRDKTCLDIGNIDLGNLNYFLELAANDDDIKEKMVAFMFIKNLGAYHCFPILIREALFYGKNSFEDKAIEDIIKNSGNFTNDSSQMEAISKKVIEKFPKFELNNKYVKYFSESMKYFAENCNKWNSEKQDKSCKEGECSELETQLRHRGEKLLEEMLKIKSEINKKIEYEKTNKPKEESKEESLICKKLSELSSLDIITEKNLLGKEFANGLKEFSEILKTKKGKNGRKARFNFLFLGSKRVKLGIRLEKAVQKILKNLQE</sequence>
<organism evidence="1">
    <name type="scientific">Candidatus Improbicoccus pseudotrichonymphae</name>
    <dbReference type="NCBI Taxonomy" id="3033792"/>
    <lineage>
        <taxon>Bacteria</taxon>
        <taxon>Bacillati</taxon>
        <taxon>Bacillota</taxon>
        <taxon>Clostridia</taxon>
        <taxon>Candidatus Improbicoccus</taxon>
    </lineage>
</organism>
<dbReference type="EMBL" id="AP027924">
    <property type="protein sequence ID" value="BED91842.1"/>
    <property type="molecule type" value="Genomic_DNA"/>
</dbReference>
<dbReference type="AlphaFoldDB" id="A0AA48KYG3"/>
<name>A0AA48KYG3_9FIRM</name>
<proteinExistence type="predicted"/>
<evidence type="ECO:0000313" key="1">
    <source>
        <dbReference type="EMBL" id="BED91842.1"/>
    </source>
</evidence>
<dbReference type="Proteomes" id="UP001337580">
    <property type="component" value="Chromosome"/>
</dbReference>
<dbReference type="KEGG" id="ips:CfP315_0375"/>
<accession>A0AA48KYG3</accession>